<dbReference type="InterPro" id="IPR039421">
    <property type="entry name" value="Type_1_exporter"/>
</dbReference>
<comment type="subcellular location">
    <subcellularLocation>
        <location evidence="1">Cell membrane</location>
        <topology evidence="1">Multi-pass membrane protein</topology>
    </subcellularLocation>
</comment>
<dbReference type="SMR" id="A0A075MD19"/>
<organism evidence="10">
    <name type="scientific">Escherichia coli</name>
    <dbReference type="NCBI Taxonomy" id="562"/>
    <lineage>
        <taxon>Bacteria</taxon>
        <taxon>Pseudomonadati</taxon>
        <taxon>Pseudomonadota</taxon>
        <taxon>Gammaproteobacteria</taxon>
        <taxon>Enterobacterales</taxon>
        <taxon>Enterobacteriaceae</taxon>
        <taxon>Escherichia</taxon>
    </lineage>
</organism>
<feature type="domain" description="ABC transporter" evidence="8">
    <location>
        <begin position="345"/>
        <end position="578"/>
    </location>
</feature>
<reference evidence="10" key="1">
    <citation type="journal article" date="2014" name="J. Antimicrob. Chemother.">
        <title>Nucleotide sequences of 16 transmissible plasmids identified in nine multidrug-resistant Escherichia coli isolates expressing an ESBL phenotype isolated from food-producing animals and healthy humans.</title>
        <authorList>
            <person name="Wang J."/>
            <person name="Stephan R."/>
            <person name="Power K."/>
            <person name="Yan Q."/>
            <person name="Hachler H."/>
            <person name="Fanning S."/>
        </authorList>
    </citation>
    <scope>NUCLEOTIDE SEQUENCE</scope>
    <source>
        <strain evidence="10">Chicken-59</strain>
        <plasmid evidence="10">pC59-153</plasmid>
    </source>
</reference>
<evidence type="ECO:0000256" key="6">
    <source>
        <dbReference type="ARBA" id="ARBA00023136"/>
    </source>
</evidence>
<dbReference type="InterPro" id="IPR011527">
    <property type="entry name" value="ABC1_TM_dom"/>
</dbReference>
<evidence type="ECO:0000256" key="2">
    <source>
        <dbReference type="ARBA" id="ARBA00022692"/>
    </source>
</evidence>
<dbReference type="CDD" id="cd03228">
    <property type="entry name" value="ABCC_MRP_Like"/>
    <property type="match status" value="1"/>
</dbReference>
<feature type="domain" description="ABC transmembrane type-1" evidence="9">
    <location>
        <begin position="28"/>
        <end position="312"/>
    </location>
</feature>
<name>A0A075MD19_ECOLX</name>
<dbReference type="InterPro" id="IPR036640">
    <property type="entry name" value="ABC1_TM_sf"/>
</dbReference>
<keyword evidence="5 7" id="KW-1133">Transmembrane helix</keyword>
<dbReference type="GO" id="GO:0005524">
    <property type="term" value="F:ATP binding"/>
    <property type="evidence" value="ECO:0007669"/>
    <property type="project" value="UniProtKB-KW"/>
</dbReference>
<dbReference type="Pfam" id="PF00005">
    <property type="entry name" value="ABC_tran"/>
    <property type="match status" value="1"/>
</dbReference>
<keyword evidence="6 7" id="KW-0472">Membrane</keyword>
<dbReference type="CDD" id="cd18556">
    <property type="entry name" value="ABC_6TM_McjD_like"/>
    <property type="match status" value="1"/>
</dbReference>
<dbReference type="Pfam" id="PF00664">
    <property type="entry name" value="ABC_membrane"/>
    <property type="match status" value="1"/>
</dbReference>
<evidence type="ECO:0000313" key="12">
    <source>
        <dbReference type="Proteomes" id="UP000382540"/>
    </source>
</evidence>
<dbReference type="InterPro" id="IPR027417">
    <property type="entry name" value="P-loop_NTPase"/>
</dbReference>
<dbReference type="InterPro" id="IPR003593">
    <property type="entry name" value="AAA+_ATPase"/>
</dbReference>
<evidence type="ECO:0000313" key="10">
    <source>
        <dbReference type="EMBL" id="AIF78690.1"/>
    </source>
</evidence>
<sequence>MERKQKNSLFNYIYSLMDARGKFLFFSMLFITSLSSIIISISPLILAKITDLLSGSLSNFSYEYLVLLACLYMFCVISNKASVFLFMILQSSLRINMQKKMSLKYLRELYNENITNLSKNNAGYTTQSLNQASNDIYILVRNVSQNILSPVIQLISTIVVVLSTKDWFSAGVFFLYILVFVIFNTRLTGSLASLRKHSMDITLNSYSLLSDTVDNMIAAKKNNALRLISERYEDALTQENNAQKKYWLLSSKVLLLNSLLAVILFGSVFIYNILGVLNGVVSIGHFIMITSYIILLSTPVENIGALLSEIRQSMSSLAGFIQRHAENKATSPSIPFLNMERKLNLSIRELSFSYSDDKKILNSVSLDLFTGKMYSLTGPSGSGKSTLVKIISGYYKNYFGDIYLNDISLRNISDEDLNDAIYYLTQDDYIFMDTLRFNLRLANYDASENEMFKVLKLANLSVVNNEPVSLDTHLINRGNNYSGGQKQRISLARLFLRKPAIIIIDEATSALDYINESEILSSIRTHFPDALIINISHRINLLECSDCVYVLNEGNIVASGHFRDLMVSNEYISGLASVTE</sequence>
<evidence type="ECO:0000256" key="4">
    <source>
        <dbReference type="ARBA" id="ARBA00022840"/>
    </source>
</evidence>
<keyword evidence="3" id="KW-0547">Nucleotide-binding</keyword>
<feature type="transmembrane region" description="Helical" evidence="7">
    <location>
        <begin position="286"/>
        <end position="307"/>
    </location>
</feature>
<dbReference type="GO" id="GO:0005886">
    <property type="term" value="C:plasma membrane"/>
    <property type="evidence" value="ECO:0007669"/>
    <property type="project" value="UniProtKB-SubCell"/>
</dbReference>
<feature type="transmembrane region" description="Helical" evidence="7">
    <location>
        <begin position="170"/>
        <end position="189"/>
    </location>
</feature>
<proteinExistence type="predicted"/>
<feature type="transmembrane region" description="Helical" evidence="7">
    <location>
        <begin position="21"/>
        <end position="45"/>
    </location>
</feature>
<reference evidence="11 12" key="2">
    <citation type="submission" date="2018-10" db="EMBL/GenBank/DDBJ databases">
        <authorList>
            <consortium name="NARMS: The National Antimicrobial Resistance Monitoring System"/>
        </authorList>
    </citation>
    <scope>NUCLEOTIDE SEQUENCE [LARGE SCALE GENOMIC DNA]</scope>
    <source>
        <strain evidence="11 12">CVM N17EC1330</strain>
    </source>
</reference>
<dbReference type="PANTHER" id="PTHR24221">
    <property type="entry name" value="ATP-BINDING CASSETTE SUB-FAMILY B"/>
    <property type="match status" value="1"/>
</dbReference>
<dbReference type="PROSITE" id="PS00211">
    <property type="entry name" value="ABC_TRANSPORTER_1"/>
    <property type="match status" value="1"/>
</dbReference>
<dbReference type="AlphaFoldDB" id="A0A075MD19"/>
<dbReference type="InterPro" id="IPR003439">
    <property type="entry name" value="ABC_transporter-like_ATP-bd"/>
</dbReference>
<accession>A0A075MD19</accession>
<keyword evidence="4 10" id="KW-0067">ATP-binding</keyword>
<evidence type="ECO:0000256" key="1">
    <source>
        <dbReference type="ARBA" id="ARBA00004651"/>
    </source>
</evidence>
<feature type="transmembrane region" description="Helical" evidence="7">
    <location>
        <begin position="65"/>
        <end position="89"/>
    </location>
</feature>
<keyword evidence="10" id="KW-0614">Plasmid</keyword>
<geneLocation type="plasmid" evidence="10">
    <name>pC59-153</name>
</geneLocation>
<dbReference type="EMBL" id="AAAGZE010000134">
    <property type="protein sequence ID" value="EAC1535229.1"/>
    <property type="molecule type" value="Genomic_DNA"/>
</dbReference>
<dbReference type="EMBL" id="KJ484636">
    <property type="protein sequence ID" value="AIF78690.1"/>
    <property type="molecule type" value="Genomic_DNA"/>
</dbReference>
<keyword evidence="2 7" id="KW-0812">Transmembrane</keyword>
<dbReference type="PROSITE" id="PS50929">
    <property type="entry name" value="ABC_TM1F"/>
    <property type="match status" value="1"/>
</dbReference>
<dbReference type="GO" id="GO:0034040">
    <property type="term" value="F:ATPase-coupled lipid transmembrane transporter activity"/>
    <property type="evidence" value="ECO:0007669"/>
    <property type="project" value="TreeGrafter"/>
</dbReference>
<evidence type="ECO:0000259" key="8">
    <source>
        <dbReference type="PROSITE" id="PS50893"/>
    </source>
</evidence>
<dbReference type="Proteomes" id="UP000382540">
    <property type="component" value="Unassembled WGS sequence"/>
</dbReference>
<evidence type="ECO:0000259" key="9">
    <source>
        <dbReference type="PROSITE" id="PS50929"/>
    </source>
</evidence>
<evidence type="ECO:0000256" key="3">
    <source>
        <dbReference type="ARBA" id="ARBA00022741"/>
    </source>
</evidence>
<dbReference type="SMART" id="SM00382">
    <property type="entry name" value="AAA"/>
    <property type="match status" value="1"/>
</dbReference>
<feature type="transmembrane region" description="Helical" evidence="7">
    <location>
        <begin position="253"/>
        <end position="274"/>
    </location>
</feature>
<dbReference type="InterPro" id="IPR017871">
    <property type="entry name" value="ABC_transporter-like_CS"/>
</dbReference>
<gene>
    <name evidence="11" type="ORF">D9J61_25035</name>
</gene>
<dbReference type="Gene3D" id="3.40.50.300">
    <property type="entry name" value="P-loop containing nucleotide triphosphate hydrolases"/>
    <property type="match status" value="1"/>
</dbReference>
<dbReference type="SUPFAM" id="SSF52540">
    <property type="entry name" value="P-loop containing nucleoside triphosphate hydrolases"/>
    <property type="match status" value="1"/>
</dbReference>
<dbReference type="PANTHER" id="PTHR24221:SF654">
    <property type="entry name" value="ATP-BINDING CASSETTE SUB-FAMILY B MEMBER 6"/>
    <property type="match status" value="1"/>
</dbReference>
<dbReference type="GO" id="GO:0016887">
    <property type="term" value="F:ATP hydrolysis activity"/>
    <property type="evidence" value="ECO:0007669"/>
    <property type="project" value="InterPro"/>
</dbReference>
<evidence type="ECO:0000256" key="7">
    <source>
        <dbReference type="SAM" id="Phobius"/>
    </source>
</evidence>
<evidence type="ECO:0000256" key="5">
    <source>
        <dbReference type="ARBA" id="ARBA00022989"/>
    </source>
</evidence>
<evidence type="ECO:0000313" key="11">
    <source>
        <dbReference type="EMBL" id="EAC1535229.1"/>
    </source>
</evidence>
<dbReference type="GO" id="GO:0140359">
    <property type="term" value="F:ABC-type transporter activity"/>
    <property type="evidence" value="ECO:0007669"/>
    <property type="project" value="InterPro"/>
</dbReference>
<dbReference type="Gene3D" id="1.20.1560.10">
    <property type="entry name" value="ABC transporter type 1, transmembrane domain"/>
    <property type="match status" value="1"/>
</dbReference>
<dbReference type="SUPFAM" id="SSF90123">
    <property type="entry name" value="ABC transporter transmembrane region"/>
    <property type="match status" value="1"/>
</dbReference>
<dbReference type="PROSITE" id="PS50893">
    <property type="entry name" value="ABC_TRANSPORTER_2"/>
    <property type="match status" value="1"/>
</dbReference>
<protein>
    <submittedName>
        <fullName evidence="11">ABC transporter ATP-binding protein</fullName>
    </submittedName>
    <submittedName>
        <fullName evidence="10">Lipid A export ATP-binding/permease protein MsbA</fullName>
    </submittedName>
</protein>
<dbReference type="RefSeq" id="WP_001513513.1">
    <property type="nucleotide sequence ID" value="NC_025179.1"/>
</dbReference>